<evidence type="ECO:0000313" key="2">
    <source>
        <dbReference type="Proteomes" id="UP000198658"/>
    </source>
</evidence>
<dbReference type="EMBL" id="FNQO01000001">
    <property type="protein sequence ID" value="SDZ86023.1"/>
    <property type="molecule type" value="Genomic_DNA"/>
</dbReference>
<dbReference type="Proteomes" id="UP000198658">
    <property type="component" value="Unassembled WGS sequence"/>
</dbReference>
<accession>A0A1H3WFZ3</accession>
<dbReference type="STRING" id="658218.SAMN05216562_0825"/>
<sequence>MKLFESVKKSLIKRAVKGKVNEKLNLEGKYDKDIDRISEKVIDKVGVENILKAKRVVDDLSSLTDKLSSGKAEKSKQ</sequence>
<proteinExistence type="predicted"/>
<protein>
    <submittedName>
        <fullName evidence="1">Transposase, putative, N-terminal domain-containing protein</fullName>
    </submittedName>
</protein>
<dbReference type="RefSeq" id="WP_091385423.1">
    <property type="nucleotide sequence ID" value="NZ_FNQO01000001.1"/>
</dbReference>
<gene>
    <name evidence="1" type="ORF">SAMN05216562_0825</name>
</gene>
<keyword evidence="2" id="KW-1185">Reference proteome</keyword>
<reference evidence="2" key="1">
    <citation type="submission" date="2016-10" db="EMBL/GenBank/DDBJ databases">
        <authorList>
            <person name="Varghese N."/>
            <person name="Submissions S."/>
        </authorList>
    </citation>
    <scope>NUCLEOTIDE SEQUENCE [LARGE SCALE GENOMIC DNA]</scope>
    <source>
        <strain evidence="2">CGMCC 1.10657</strain>
    </source>
</reference>
<dbReference type="AlphaFoldDB" id="A0A1H3WFZ3"/>
<name>A0A1H3WFZ3_9GAMM</name>
<evidence type="ECO:0000313" key="1">
    <source>
        <dbReference type="EMBL" id="SDZ86023.1"/>
    </source>
</evidence>
<organism evidence="1 2">
    <name type="scientific">Microbulbifer marinus</name>
    <dbReference type="NCBI Taxonomy" id="658218"/>
    <lineage>
        <taxon>Bacteria</taxon>
        <taxon>Pseudomonadati</taxon>
        <taxon>Pseudomonadota</taxon>
        <taxon>Gammaproteobacteria</taxon>
        <taxon>Cellvibrionales</taxon>
        <taxon>Microbulbiferaceae</taxon>
        <taxon>Microbulbifer</taxon>
    </lineage>
</organism>
<dbReference type="OrthoDB" id="9999747at2"/>